<dbReference type="PANTHER" id="PTHR30582">
    <property type="entry name" value="L,D-TRANSPEPTIDASE"/>
    <property type="match status" value="1"/>
</dbReference>
<dbReference type="InterPro" id="IPR050979">
    <property type="entry name" value="LD-transpeptidase"/>
</dbReference>
<evidence type="ECO:0000256" key="6">
    <source>
        <dbReference type="ARBA" id="ARBA00023316"/>
    </source>
</evidence>
<evidence type="ECO:0000256" key="3">
    <source>
        <dbReference type="ARBA" id="ARBA00022679"/>
    </source>
</evidence>
<sequence>MLRTFLLLSTLSAFLAPALAMAAPTADRERPAVPAARDAGGILVAQAGDYEVYFDGNGNRVIVDAYTGKVVAIQPPETRFDRRALRAEQRRRDIRVAPDDGYYLDDPQDVERFRRQQSRQDDGGSWLPDGESDPYGDGGYGEVYPEERQPQAPADVQRRAPKPPPLDQASIEPNEPEILVEPAQPAQPSGPAVKVNPSLSIGAREDIAELQILLDRFGASPGVIDGRFGANVDKALAAYKEITGTQLRTTDVAGIKEALARTGGDAFAHYTITPEDAAGPYVASIPEDYSQKAQLERMAYTSVTEAIAERFHMDENYLKALNPGVNFNRPGTIVKVANFGKLVSTPVANIIADKGMKQVRAYDAQGKLVAAYPATIGSADTPSPSGTHTVSRVALDPNYTYNPKLNFKQGENDKILTIPPGPNGPVGSVWIALDKPTYGIHGTPDPSKIGKTESHGCVRLTNWDAHELAKLVKPGVTVEFVD</sequence>
<keyword evidence="6 7" id="KW-0961">Cell wall biogenesis/degradation</keyword>
<evidence type="ECO:0000256" key="2">
    <source>
        <dbReference type="ARBA" id="ARBA00005992"/>
    </source>
</evidence>
<evidence type="ECO:0000313" key="11">
    <source>
        <dbReference type="EMBL" id="MFC3207374.1"/>
    </source>
</evidence>
<feature type="active site" description="Nucleophile" evidence="7">
    <location>
        <position position="457"/>
    </location>
</feature>
<dbReference type="Proteomes" id="UP001595583">
    <property type="component" value="Unassembled WGS sequence"/>
</dbReference>
<gene>
    <name evidence="11" type="ORF">ACFOHJ_14200</name>
</gene>
<evidence type="ECO:0000256" key="7">
    <source>
        <dbReference type="PROSITE-ProRule" id="PRU01373"/>
    </source>
</evidence>
<comment type="pathway">
    <text evidence="1 7">Cell wall biogenesis; peptidoglycan biosynthesis.</text>
</comment>
<organism evidence="11 12">
    <name type="scientific">Aquamicrobium soli</name>
    <dbReference type="NCBI Taxonomy" id="1811518"/>
    <lineage>
        <taxon>Bacteria</taxon>
        <taxon>Pseudomonadati</taxon>
        <taxon>Pseudomonadota</taxon>
        <taxon>Alphaproteobacteria</taxon>
        <taxon>Hyphomicrobiales</taxon>
        <taxon>Phyllobacteriaceae</taxon>
        <taxon>Aquamicrobium</taxon>
    </lineage>
</organism>
<feature type="region of interest" description="Disordered" evidence="8">
    <location>
        <begin position="98"/>
        <end position="171"/>
    </location>
</feature>
<feature type="active site" description="Proton donor/acceptor" evidence="7">
    <location>
        <position position="441"/>
    </location>
</feature>
<feature type="compositionally biased region" description="Basic and acidic residues" evidence="8">
    <location>
        <begin position="109"/>
        <end position="122"/>
    </location>
</feature>
<dbReference type="InterPro" id="IPR038063">
    <property type="entry name" value="Transpep_catalytic_dom"/>
</dbReference>
<comment type="caution">
    <text evidence="11">The sequence shown here is derived from an EMBL/GenBank/DDBJ whole genome shotgun (WGS) entry which is preliminary data.</text>
</comment>
<dbReference type="InterPro" id="IPR005490">
    <property type="entry name" value="LD_TPept_cat_dom"/>
</dbReference>
<dbReference type="RefSeq" id="WP_378221505.1">
    <property type="nucleotide sequence ID" value="NZ_JBHRTK010000012.1"/>
</dbReference>
<evidence type="ECO:0000256" key="9">
    <source>
        <dbReference type="SAM" id="SignalP"/>
    </source>
</evidence>
<keyword evidence="3" id="KW-0808">Transferase</keyword>
<dbReference type="SUPFAM" id="SSF47090">
    <property type="entry name" value="PGBD-like"/>
    <property type="match status" value="1"/>
</dbReference>
<feature type="chain" id="PRO_5046516335" evidence="9">
    <location>
        <begin position="23"/>
        <end position="482"/>
    </location>
</feature>
<dbReference type="PROSITE" id="PS52029">
    <property type="entry name" value="LD_TPASE"/>
    <property type="match status" value="1"/>
</dbReference>
<evidence type="ECO:0000256" key="8">
    <source>
        <dbReference type="SAM" id="MobiDB-lite"/>
    </source>
</evidence>
<evidence type="ECO:0000256" key="1">
    <source>
        <dbReference type="ARBA" id="ARBA00004752"/>
    </source>
</evidence>
<evidence type="ECO:0000313" key="12">
    <source>
        <dbReference type="Proteomes" id="UP001595583"/>
    </source>
</evidence>
<protein>
    <submittedName>
        <fullName evidence="11">L,D-transpeptidase family protein</fullName>
    </submittedName>
</protein>
<proteinExistence type="inferred from homology"/>
<dbReference type="EMBL" id="JBHRTK010000012">
    <property type="protein sequence ID" value="MFC3207374.1"/>
    <property type="molecule type" value="Genomic_DNA"/>
</dbReference>
<evidence type="ECO:0000256" key="5">
    <source>
        <dbReference type="ARBA" id="ARBA00022984"/>
    </source>
</evidence>
<keyword evidence="12" id="KW-1185">Reference proteome</keyword>
<dbReference type="SUPFAM" id="SSF141523">
    <property type="entry name" value="L,D-transpeptidase catalytic domain-like"/>
    <property type="match status" value="1"/>
</dbReference>
<dbReference type="PANTHER" id="PTHR30582:SF30">
    <property type="entry name" value="BLR4375 PROTEIN"/>
    <property type="match status" value="1"/>
</dbReference>
<name>A0ABV7KE48_9HYPH</name>
<dbReference type="Pfam" id="PF03734">
    <property type="entry name" value="YkuD"/>
    <property type="match status" value="1"/>
</dbReference>
<evidence type="ECO:0000259" key="10">
    <source>
        <dbReference type="PROSITE" id="PS52029"/>
    </source>
</evidence>
<keyword evidence="9" id="KW-0732">Signal</keyword>
<evidence type="ECO:0000256" key="4">
    <source>
        <dbReference type="ARBA" id="ARBA00022960"/>
    </source>
</evidence>
<keyword evidence="4 7" id="KW-0133">Cell shape</keyword>
<dbReference type="InterPro" id="IPR036365">
    <property type="entry name" value="PGBD-like_sf"/>
</dbReference>
<dbReference type="CDD" id="cd16913">
    <property type="entry name" value="YkuD_like"/>
    <property type="match status" value="1"/>
</dbReference>
<feature type="domain" description="L,D-TPase catalytic" evidence="10">
    <location>
        <begin position="348"/>
        <end position="481"/>
    </location>
</feature>
<comment type="similarity">
    <text evidence="2">Belongs to the YkuD family.</text>
</comment>
<dbReference type="Gene3D" id="2.40.440.10">
    <property type="entry name" value="L,D-transpeptidase catalytic domain-like"/>
    <property type="match status" value="1"/>
</dbReference>
<accession>A0ABV7KE48</accession>
<feature type="signal peptide" evidence="9">
    <location>
        <begin position="1"/>
        <end position="22"/>
    </location>
</feature>
<keyword evidence="5 7" id="KW-0573">Peptidoglycan synthesis</keyword>
<reference evidence="12" key="1">
    <citation type="journal article" date="2019" name="Int. J. Syst. Evol. Microbiol.">
        <title>The Global Catalogue of Microorganisms (GCM) 10K type strain sequencing project: providing services to taxonomists for standard genome sequencing and annotation.</title>
        <authorList>
            <consortium name="The Broad Institute Genomics Platform"/>
            <consortium name="The Broad Institute Genome Sequencing Center for Infectious Disease"/>
            <person name="Wu L."/>
            <person name="Ma J."/>
        </authorList>
    </citation>
    <scope>NUCLEOTIDE SEQUENCE [LARGE SCALE GENOMIC DNA]</scope>
    <source>
        <strain evidence="12">KCTC 52165</strain>
    </source>
</reference>